<comment type="caution">
    <text evidence="1">The sequence shown here is derived from an EMBL/GenBank/DDBJ whole genome shotgun (WGS) entry which is preliminary data.</text>
</comment>
<dbReference type="RefSeq" id="WP_036544223.1">
    <property type="nucleotide sequence ID" value="NZ_JMSZ01000016.1"/>
</dbReference>
<protein>
    <submittedName>
        <fullName evidence="1">Exported protein</fullName>
    </submittedName>
</protein>
<proteinExistence type="predicted"/>
<dbReference type="OrthoDB" id="5526466at2"/>
<dbReference type="PANTHER" id="PTHR37953">
    <property type="entry name" value="UPF0127 PROTEIN MJ1496"/>
    <property type="match status" value="1"/>
</dbReference>
<sequence>MKRLLWLWLWLLPATLLANEFIVFKQGEHQLLAEVALTPSQRSQGLMWRTEMPENGGMLFILDPQPRQCFWMRNTYIPLTLAFLDQDFRILQFNDMTPLSDELHCAEQTASFALETHQGWFSQRDIQIGSYLEASLP</sequence>
<dbReference type="AlphaFoldDB" id="A0A063Y4Z5"/>
<reference evidence="1 2" key="1">
    <citation type="journal article" date="2005" name="Int. J. Syst. Evol. Microbiol.">
        <title>Nitrincola lacisaponensis gen. nov., sp. nov., a novel alkaliphilic bacterium isolated from an alkaline, saline lake.</title>
        <authorList>
            <person name="Dimitriu P.A."/>
            <person name="Shukla S.K."/>
            <person name="Conradt J."/>
            <person name="Marquez M.C."/>
            <person name="Ventosa A."/>
            <person name="Maglia A."/>
            <person name="Peyton B.M."/>
            <person name="Pinkart H.C."/>
            <person name="Mormile M.R."/>
        </authorList>
    </citation>
    <scope>NUCLEOTIDE SEQUENCE [LARGE SCALE GENOMIC DNA]</scope>
    <source>
        <strain evidence="1 2">4CA</strain>
    </source>
</reference>
<accession>A0A063Y4Z5</accession>
<dbReference type="InterPro" id="IPR003795">
    <property type="entry name" value="DUF192"/>
</dbReference>
<dbReference type="EMBL" id="JMSZ01000016">
    <property type="protein sequence ID" value="KDE40220.1"/>
    <property type="molecule type" value="Genomic_DNA"/>
</dbReference>
<keyword evidence="2" id="KW-1185">Reference proteome</keyword>
<organism evidence="1 2">
    <name type="scientific">Nitrincola lacisaponensis</name>
    <dbReference type="NCBI Taxonomy" id="267850"/>
    <lineage>
        <taxon>Bacteria</taxon>
        <taxon>Pseudomonadati</taxon>
        <taxon>Pseudomonadota</taxon>
        <taxon>Gammaproteobacteria</taxon>
        <taxon>Oceanospirillales</taxon>
        <taxon>Oceanospirillaceae</taxon>
        <taxon>Nitrincola</taxon>
    </lineage>
</organism>
<name>A0A063Y4Z5_9GAMM</name>
<dbReference type="Gene3D" id="2.60.120.1140">
    <property type="entry name" value="Protein of unknown function DUF192"/>
    <property type="match status" value="1"/>
</dbReference>
<dbReference type="STRING" id="267850.ADINL_0812"/>
<dbReference type="PANTHER" id="PTHR37953:SF1">
    <property type="entry name" value="UPF0127 PROTEIN MJ1496"/>
    <property type="match status" value="1"/>
</dbReference>
<evidence type="ECO:0000313" key="1">
    <source>
        <dbReference type="EMBL" id="KDE40220.1"/>
    </source>
</evidence>
<dbReference type="Pfam" id="PF02643">
    <property type="entry name" value="DUF192"/>
    <property type="match status" value="1"/>
</dbReference>
<gene>
    <name evidence="1" type="ORF">ADINL_0812</name>
</gene>
<dbReference type="PATRIC" id="fig|267850.7.peg.806"/>
<dbReference type="InterPro" id="IPR038695">
    <property type="entry name" value="Saro_0823-like_sf"/>
</dbReference>
<evidence type="ECO:0000313" key="2">
    <source>
        <dbReference type="Proteomes" id="UP000027318"/>
    </source>
</evidence>
<dbReference type="Proteomes" id="UP000027318">
    <property type="component" value="Unassembled WGS sequence"/>
</dbReference>